<evidence type="ECO:0000256" key="2">
    <source>
        <dbReference type="ARBA" id="ARBA00022525"/>
    </source>
</evidence>
<keyword evidence="7" id="KW-1185">Reference proteome</keyword>
<evidence type="ECO:0000256" key="1">
    <source>
        <dbReference type="ARBA" id="ARBA00004613"/>
    </source>
</evidence>
<dbReference type="InterPro" id="IPR022734">
    <property type="entry name" value="ApoM"/>
</dbReference>
<feature type="chain" id="PRO_5001876527" evidence="5">
    <location>
        <begin position="20"/>
        <end position="170"/>
    </location>
</feature>
<evidence type="ECO:0000256" key="4">
    <source>
        <dbReference type="ARBA" id="ARBA00023180"/>
    </source>
</evidence>
<evidence type="ECO:0000256" key="3">
    <source>
        <dbReference type="ARBA" id="ARBA00022729"/>
    </source>
</evidence>
<dbReference type="PANTHER" id="PTHR11967">
    <property type="entry name" value="ALPHA-1-ACID GLYCOPROTEIN"/>
    <property type="match status" value="1"/>
</dbReference>
<sequence length="170" mass="19114">LTLLLGLPFALTAEPPSCTLPVPVTFSNATIPRILGHWNFIASVSRHPRYLEKIKIMKHSSFSYFPGSHEEELDATTIARVNETCVVKNTSGIQLFLHNSTLLHVDNESVSMAEVMQSNKDLLILKHFHDDFVGLSLSARTLNVSKEHLEEFKAYVHCLGFAEEEIFFTS</sequence>
<feature type="non-terminal residue" evidence="6">
    <location>
        <position position="1"/>
    </location>
</feature>
<dbReference type="STRING" id="9244.A0A091IH31"/>
<dbReference type="GO" id="GO:0005615">
    <property type="term" value="C:extracellular space"/>
    <property type="evidence" value="ECO:0007669"/>
    <property type="project" value="TreeGrafter"/>
</dbReference>
<dbReference type="Pfam" id="PF11032">
    <property type="entry name" value="ApoM"/>
    <property type="match status" value="1"/>
</dbReference>
<evidence type="ECO:0000256" key="5">
    <source>
        <dbReference type="SAM" id="SignalP"/>
    </source>
</evidence>
<keyword evidence="4" id="KW-0325">Glycoprotein</keyword>
<evidence type="ECO:0000313" key="7">
    <source>
        <dbReference type="Proteomes" id="UP000054308"/>
    </source>
</evidence>
<dbReference type="Gene3D" id="2.40.128.20">
    <property type="match status" value="1"/>
</dbReference>
<keyword evidence="3 5" id="KW-0732">Signal</keyword>
<dbReference type="Proteomes" id="UP000054308">
    <property type="component" value="Unassembled WGS sequence"/>
</dbReference>
<organism evidence="6 7">
    <name type="scientific">Calypte anna</name>
    <name type="common">Anna's hummingbird</name>
    <name type="synonym">Archilochus anna</name>
    <dbReference type="NCBI Taxonomy" id="9244"/>
    <lineage>
        <taxon>Eukaryota</taxon>
        <taxon>Metazoa</taxon>
        <taxon>Chordata</taxon>
        <taxon>Craniata</taxon>
        <taxon>Vertebrata</taxon>
        <taxon>Euteleostomi</taxon>
        <taxon>Archelosauria</taxon>
        <taxon>Archosauria</taxon>
        <taxon>Dinosauria</taxon>
        <taxon>Saurischia</taxon>
        <taxon>Theropoda</taxon>
        <taxon>Coelurosauria</taxon>
        <taxon>Aves</taxon>
        <taxon>Neognathae</taxon>
        <taxon>Neoaves</taxon>
        <taxon>Strisores</taxon>
        <taxon>Apodiformes</taxon>
        <taxon>Trochilidae</taxon>
        <taxon>Calypte</taxon>
    </lineage>
</organism>
<dbReference type="EMBL" id="KL217813">
    <property type="protein sequence ID" value="KFO99020.1"/>
    <property type="molecule type" value="Genomic_DNA"/>
</dbReference>
<dbReference type="SUPFAM" id="SSF50814">
    <property type="entry name" value="Lipocalins"/>
    <property type="match status" value="1"/>
</dbReference>
<dbReference type="AlphaFoldDB" id="A0A091IH31"/>
<keyword evidence="2" id="KW-0964">Secreted</keyword>
<feature type="non-terminal residue" evidence="6">
    <location>
        <position position="170"/>
    </location>
</feature>
<evidence type="ECO:0000313" key="6">
    <source>
        <dbReference type="EMBL" id="KFO99020.1"/>
    </source>
</evidence>
<dbReference type="PANTHER" id="PTHR11967:SF2">
    <property type="entry name" value="ALPHA-1-ACID GLYCOPROTEIN 1"/>
    <property type="match status" value="1"/>
</dbReference>
<protein>
    <submittedName>
        <fullName evidence="6">Alpha-1-acid glycoprotein</fullName>
    </submittedName>
</protein>
<comment type="subcellular location">
    <subcellularLocation>
        <location evidence="1">Secreted</location>
    </subcellularLocation>
</comment>
<reference evidence="6 7" key="1">
    <citation type="submission" date="2014-04" db="EMBL/GenBank/DDBJ databases">
        <title>Genome evolution of avian class.</title>
        <authorList>
            <person name="Zhang G."/>
            <person name="Li C."/>
        </authorList>
    </citation>
    <scope>NUCLEOTIDE SEQUENCE [LARGE SCALE GENOMIC DNA]</scope>
    <source>
        <strain evidence="6">BGI_N300</strain>
    </source>
</reference>
<gene>
    <name evidence="6" type="ORF">N300_09247</name>
</gene>
<name>A0A091IH31_CALAN</name>
<accession>A0A091IH31</accession>
<proteinExistence type="predicted"/>
<dbReference type="InterPro" id="IPR012674">
    <property type="entry name" value="Calycin"/>
</dbReference>
<feature type="signal peptide" evidence="5">
    <location>
        <begin position="1"/>
        <end position="19"/>
    </location>
</feature>